<proteinExistence type="predicted"/>
<protein>
    <recommendedName>
        <fullName evidence="4">SANT domain-containing protein</fullName>
    </recommendedName>
</protein>
<feature type="compositionally biased region" description="Polar residues" evidence="1">
    <location>
        <begin position="190"/>
        <end position="204"/>
    </location>
</feature>
<feature type="compositionally biased region" description="Basic and acidic residues" evidence="1">
    <location>
        <begin position="205"/>
        <end position="215"/>
    </location>
</feature>
<evidence type="ECO:0000256" key="1">
    <source>
        <dbReference type="SAM" id="MobiDB-lite"/>
    </source>
</evidence>
<name>A0ABD0YZG5_CARAN</name>
<feature type="compositionally biased region" description="Acidic residues" evidence="1">
    <location>
        <begin position="66"/>
        <end position="75"/>
    </location>
</feature>
<dbReference type="AlphaFoldDB" id="A0ABD0YZG5"/>
<feature type="compositionally biased region" description="Basic and acidic residues" evidence="1">
    <location>
        <begin position="177"/>
        <end position="189"/>
    </location>
</feature>
<feature type="compositionally biased region" description="Basic and acidic residues" evidence="1">
    <location>
        <begin position="151"/>
        <end position="160"/>
    </location>
</feature>
<sequence length="221" mass="24935">MAPNPPWTKADDKRFELALLQFNGDLETIAQYLQKPLAEVKYYHDAMLRDIELIESDMYDLPKFPEDDDVSETEADQLKNPITNIKRGTEEEDDDVSDTEAGQLKNPMTKRKRGMEEEDDDVSDTEAGQLKNPITKIKRGTEEEDGLFLDGLKKRGRGDGNSKMISQVASHAQAYFDKIEKSEEKEKRSNTTSVDETENVTNDLGEQKPSDDVKEGSCPGV</sequence>
<dbReference type="EMBL" id="JBANAX010000939">
    <property type="protein sequence ID" value="KAL1187847.1"/>
    <property type="molecule type" value="Genomic_DNA"/>
</dbReference>
<dbReference type="Proteomes" id="UP001558713">
    <property type="component" value="Unassembled WGS sequence"/>
</dbReference>
<dbReference type="PANTHER" id="PTHR44042:SF15">
    <property type="entry name" value="DUPLICATED HOMEODOMAIN-LIKE SUPERFAMILY PROTEIN"/>
    <property type="match status" value="1"/>
</dbReference>
<dbReference type="PANTHER" id="PTHR44042">
    <property type="entry name" value="DUPLICATED HOMEODOMAIN-LIKE SUPERFAMILY PROTEIN-RELATED"/>
    <property type="match status" value="1"/>
</dbReference>
<reference evidence="2 3" key="1">
    <citation type="submission" date="2024-04" db="EMBL/GenBank/DDBJ databases">
        <title>Genome assembly C_amara_ONT_v2.</title>
        <authorList>
            <person name="Yant L."/>
            <person name="Moore C."/>
            <person name="Slenker M."/>
        </authorList>
    </citation>
    <scope>NUCLEOTIDE SEQUENCE [LARGE SCALE GENOMIC DNA]</scope>
    <source>
        <tissue evidence="2">Leaf</tissue>
    </source>
</reference>
<feature type="region of interest" description="Disordered" evidence="1">
    <location>
        <begin position="64"/>
        <end position="221"/>
    </location>
</feature>
<evidence type="ECO:0000313" key="2">
    <source>
        <dbReference type="EMBL" id="KAL1187847.1"/>
    </source>
</evidence>
<organism evidence="2 3">
    <name type="scientific">Cardamine amara subsp. amara</name>
    <dbReference type="NCBI Taxonomy" id="228776"/>
    <lineage>
        <taxon>Eukaryota</taxon>
        <taxon>Viridiplantae</taxon>
        <taxon>Streptophyta</taxon>
        <taxon>Embryophyta</taxon>
        <taxon>Tracheophyta</taxon>
        <taxon>Spermatophyta</taxon>
        <taxon>Magnoliopsida</taxon>
        <taxon>eudicotyledons</taxon>
        <taxon>Gunneridae</taxon>
        <taxon>Pentapetalae</taxon>
        <taxon>rosids</taxon>
        <taxon>malvids</taxon>
        <taxon>Brassicales</taxon>
        <taxon>Brassicaceae</taxon>
        <taxon>Cardamineae</taxon>
        <taxon>Cardamine</taxon>
    </lineage>
</organism>
<comment type="caution">
    <text evidence="2">The sequence shown here is derived from an EMBL/GenBank/DDBJ whole genome shotgun (WGS) entry which is preliminary data.</text>
</comment>
<accession>A0ABD0YZG5</accession>
<gene>
    <name evidence="2" type="ORF">V5N11_015810</name>
</gene>
<evidence type="ECO:0008006" key="4">
    <source>
        <dbReference type="Google" id="ProtNLM"/>
    </source>
</evidence>
<evidence type="ECO:0000313" key="3">
    <source>
        <dbReference type="Proteomes" id="UP001558713"/>
    </source>
</evidence>
<keyword evidence="3" id="KW-1185">Reference proteome</keyword>